<feature type="compositionally biased region" description="Acidic residues" evidence="2">
    <location>
        <begin position="205"/>
        <end position="214"/>
    </location>
</feature>
<feature type="region of interest" description="Disordered" evidence="2">
    <location>
        <begin position="205"/>
        <end position="279"/>
    </location>
</feature>
<sequence length="279" mass="32544">MADNGWVNGICHAEPGLPKLLLLSLERVGVMEPPEYAYREYTSGGTLRCDMMVFVERSTRYPDVDPWFISTSGFRFPDTYRKAARKALRRLRVIYRHHLQRTPMGFFPPTEGRGRTWIARMRGLGREEEDLEDTVSHLSIYLTGLDALYREQAAQLKQLIHGIEKVTQELEEQRTRAASTEYSLAALQAQMQEYENRRGIGGWIEEEEGEEEPEETHWDKGTQTEEEEPEETHWDKGTQTEEEEPEETHWDKGTQTEDEAMNRCLPIKKRPIRIEEESP</sequence>
<name>A0A2T7EPS8_9POAL</name>
<reference evidence="3 4" key="1">
    <citation type="submission" date="2018-04" db="EMBL/GenBank/DDBJ databases">
        <title>WGS assembly of Panicum hallii var. hallii HAL2.</title>
        <authorList>
            <person name="Lovell J."/>
            <person name="Jenkins J."/>
            <person name="Lowry D."/>
            <person name="Mamidi S."/>
            <person name="Sreedasyam A."/>
            <person name="Weng X."/>
            <person name="Barry K."/>
            <person name="Bonette J."/>
            <person name="Campitelli B."/>
            <person name="Daum C."/>
            <person name="Gordon S."/>
            <person name="Gould B."/>
            <person name="Lipzen A."/>
            <person name="MacQueen A."/>
            <person name="Palacio-Mejia J."/>
            <person name="Plott C."/>
            <person name="Shakirov E."/>
            <person name="Shu S."/>
            <person name="Yoshinaga Y."/>
            <person name="Zane M."/>
            <person name="Rokhsar D."/>
            <person name="Grimwood J."/>
            <person name="Schmutz J."/>
            <person name="Juenger T."/>
        </authorList>
    </citation>
    <scope>NUCLEOTIDE SEQUENCE [LARGE SCALE GENOMIC DNA]</scope>
    <source>
        <strain evidence="4">cv. HAL2</strain>
    </source>
</reference>
<gene>
    <name evidence="3" type="ORF">GQ55_2G145800</name>
</gene>
<dbReference type="AlphaFoldDB" id="A0A2T7EPS8"/>
<organism evidence="3 4">
    <name type="scientific">Panicum hallii var. hallii</name>
    <dbReference type="NCBI Taxonomy" id="1504633"/>
    <lineage>
        <taxon>Eukaryota</taxon>
        <taxon>Viridiplantae</taxon>
        <taxon>Streptophyta</taxon>
        <taxon>Embryophyta</taxon>
        <taxon>Tracheophyta</taxon>
        <taxon>Spermatophyta</taxon>
        <taxon>Magnoliopsida</taxon>
        <taxon>Liliopsida</taxon>
        <taxon>Poales</taxon>
        <taxon>Poaceae</taxon>
        <taxon>PACMAD clade</taxon>
        <taxon>Panicoideae</taxon>
        <taxon>Panicodae</taxon>
        <taxon>Paniceae</taxon>
        <taxon>Panicinae</taxon>
        <taxon>Panicum</taxon>
        <taxon>Panicum sect. Panicum</taxon>
    </lineage>
</organism>
<evidence type="ECO:0000313" key="4">
    <source>
        <dbReference type="Proteomes" id="UP000244336"/>
    </source>
</evidence>
<accession>A0A2T7EPS8</accession>
<dbReference type="Gramene" id="PUZ69824">
    <property type="protein sequence ID" value="PUZ69824"/>
    <property type="gene ID" value="GQ55_2G145800"/>
</dbReference>
<feature type="coiled-coil region" evidence="1">
    <location>
        <begin position="153"/>
        <end position="197"/>
    </location>
</feature>
<dbReference type="Proteomes" id="UP000244336">
    <property type="component" value="Chromosome 2"/>
</dbReference>
<keyword evidence="1" id="KW-0175">Coiled coil</keyword>
<dbReference type="EMBL" id="CM009750">
    <property type="protein sequence ID" value="PUZ69824.1"/>
    <property type="molecule type" value="Genomic_DNA"/>
</dbReference>
<evidence type="ECO:0000256" key="1">
    <source>
        <dbReference type="SAM" id="Coils"/>
    </source>
</evidence>
<evidence type="ECO:0000256" key="2">
    <source>
        <dbReference type="SAM" id="MobiDB-lite"/>
    </source>
</evidence>
<proteinExistence type="predicted"/>
<keyword evidence="4" id="KW-1185">Reference proteome</keyword>
<evidence type="ECO:0000313" key="3">
    <source>
        <dbReference type="EMBL" id="PUZ69824.1"/>
    </source>
</evidence>
<protein>
    <submittedName>
        <fullName evidence="3">Uncharacterized protein</fullName>
    </submittedName>
</protein>